<evidence type="ECO:0000256" key="5">
    <source>
        <dbReference type="ARBA" id="ARBA00022692"/>
    </source>
</evidence>
<dbReference type="InterPro" id="IPR006512">
    <property type="entry name" value="YidE_YbjL"/>
</dbReference>
<dbReference type="GO" id="GO:0005886">
    <property type="term" value="C:plasma membrane"/>
    <property type="evidence" value="ECO:0007669"/>
    <property type="project" value="UniProtKB-SubCell"/>
</dbReference>
<gene>
    <name evidence="10" type="primary">aspT</name>
    <name evidence="10" type="ORF">UC8_11620</name>
</gene>
<dbReference type="PANTHER" id="PTHR30445">
    <property type="entry name" value="K(+)_H(+) ANTIPORTER SUBUNIT KHTT"/>
    <property type="match status" value="1"/>
</dbReference>
<dbReference type="EMBL" id="CP042914">
    <property type="protein sequence ID" value="QEG39201.1"/>
    <property type="molecule type" value="Genomic_DNA"/>
</dbReference>
<dbReference type="Gene3D" id="3.30.70.1450">
    <property type="entry name" value="Regulator of K+ conductance, C-terminal domain"/>
    <property type="match status" value="2"/>
</dbReference>
<evidence type="ECO:0000256" key="4">
    <source>
        <dbReference type="ARBA" id="ARBA00022475"/>
    </source>
</evidence>
<evidence type="ECO:0000259" key="9">
    <source>
        <dbReference type="PROSITE" id="PS51202"/>
    </source>
</evidence>
<dbReference type="InterPro" id="IPR050144">
    <property type="entry name" value="AAE_transporter"/>
</dbReference>
<evidence type="ECO:0000313" key="10">
    <source>
        <dbReference type="EMBL" id="QEG39201.1"/>
    </source>
</evidence>
<proteinExistence type="inferred from homology"/>
<feature type="transmembrane region" description="Helical" evidence="8">
    <location>
        <begin position="483"/>
        <end position="501"/>
    </location>
</feature>
<feature type="domain" description="RCK C-terminal" evidence="9">
    <location>
        <begin position="208"/>
        <end position="292"/>
    </location>
</feature>
<organism evidence="10 11">
    <name type="scientific">Roseimaritima ulvae</name>
    <dbReference type="NCBI Taxonomy" id="980254"/>
    <lineage>
        <taxon>Bacteria</taxon>
        <taxon>Pseudomonadati</taxon>
        <taxon>Planctomycetota</taxon>
        <taxon>Planctomycetia</taxon>
        <taxon>Pirellulales</taxon>
        <taxon>Pirellulaceae</taxon>
        <taxon>Roseimaritima</taxon>
    </lineage>
</organism>
<dbReference type="SUPFAM" id="SSF116726">
    <property type="entry name" value="TrkA C-terminal domain-like"/>
    <property type="match status" value="2"/>
</dbReference>
<feature type="transmembrane region" description="Helical" evidence="8">
    <location>
        <begin position="20"/>
        <end position="38"/>
    </location>
</feature>
<evidence type="ECO:0000256" key="1">
    <source>
        <dbReference type="ARBA" id="ARBA00004651"/>
    </source>
</evidence>
<evidence type="ECO:0000256" key="7">
    <source>
        <dbReference type="ARBA" id="ARBA00023136"/>
    </source>
</evidence>
<comment type="similarity">
    <text evidence="2">Belongs to the AAE transporter (TC 2.A.81) family.</text>
</comment>
<keyword evidence="11" id="KW-1185">Reference proteome</keyword>
<evidence type="ECO:0000313" key="11">
    <source>
        <dbReference type="Proteomes" id="UP000325286"/>
    </source>
</evidence>
<dbReference type="PROSITE" id="PS51202">
    <property type="entry name" value="RCK_C"/>
    <property type="match status" value="2"/>
</dbReference>
<dbReference type="InterPro" id="IPR006037">
    <property type="entry name" value="RCK_C"/>
</dbReference>
<reference evidence="10 11" key="1">
    <citation type="submission" date="2019-08" db="EMBL/GenBank/DDBJ databases">
        <title>Deep-cultivation of Planctomycetes and their phenomic and genomic characterization uncovers novel biology.</title>
        <authorList>
            <person name="Wiegand S."/>
            <person name="Jogler M."/>
            <person name="Boedeker C."/>
            <person name="Pinto D."/>
            <person name="Vollmers J."/>
            <person name="Rivas-Marin E."/>
            <person name="Kohn T."/>
            <person name="Peeters S.H."/>
            <person name="Heuer A."/>
            <person name="Rast P."/>
            <person name="Oberbeckmann S."/>
            <person name="Bunk B."/>
            <person name="Jeske O."/>
            <person name="Meyerdierks A."/>
            <person name="Storesund J.E."/>
            <person name="Kallscheuer N."/>
            <person name="Luecker S."/>
            <person name="Lage O.M."/>
            <person name="Pohl T."/>
            <person name="Merkel B.J."/>
            <person name="Hornburger P."/>
            <person name="Mueller R.-W."/>
            <person name="Bruemmer F."/>
            <person name="Labrenz M."/>
            <person name="Spormann A.M."/>
            <person name="Op den Camp H."/>
            <person name="Overmann J."/>
            <person name="Amann R."/>
            <person name="Jetten M.S.M."/>
            <person name="Mascher T."/>
            <person name="Medema M.H."/>
            <person name="Devos D.P."/>
            <person name="Kaster A.-K."/>
            <person name="Ovreas L."/>
            <person name="Rohde M."/>
            <person name="Galperin M.Y."/>
            <person name="Jogler C."/>
        </authorList>
    </citation>
    <scope>NUCLEOTIDE SEQUENCE [LARGE SCALE GENOMIC DNA]</scope>
    <source>
        <strain evidence="10 11">UC8</strain>
    </source>
</reference>
<feature type="transmembrane region" description="Helical" evidence="8">
    <location>
        <begin position="453"/>
        <end position="471"/>
    </location>
</feature>
<keyword evidence="6 8" id="KW-1133">Transmembrane helix</keyword>
<feature type="transmembrane region" description="Helical" evidence="8">
    <location>
        <begin position="419"/>
        <end position="441"/>
    </location>
</feature>
<dbReference type="Proteomes" id="UP000325286">
    <property type="component" value="Chromosome"/>
</dbReference>
<keyword evidence="7 8" id="KW-0472">Membrane</keyword>
<comment type="subcellular location">
    <subcellularLocation>
        <location evidence="1">Cell membrane</location>
        <topology evidence="1">Multi-pass membrane protein</topology>
    </subcellularLocation>
</comment>
<evidence type="ECO:0000256" key="2">
    <source>
        <dbReference type="ARBA" id="ARBA00009854"/>
    </source>
</evidence>
<keyword evidence="4" id="KW-1003">Cell membrane</keyword>
<evidence type="ECO:0000256" key="6">
    <source>
        <dbReference type="ARBA" id="ARBA00022989"/>
    </source>
</evidence>
<dbReference type="PANTHER" id="PTHR30445:SF3">
    <property type="entry name" value="TRANSPORT PROTEIN YIDE-RELATED"/>
    <property type="match status" value="1"/>
</dbReference>
<accession>A0A5B9QYY1</accession>
<evidence type="ECO:0000256" key="8">
    <source>
        <dbReference type="SAM" id="Phobius"/>
    </source>
</evidence>
<dbReference type="Pfam" id="PF06826">
    <property type="entry name" value="Asp-Al_Ex"/>
    <property type="match status" value="2"/>
</dbReference>
<dbReference type="GO" id="GO:0006813">
    <property type="term" value="P:potassium ion transport"/>
    <property type="evidence" value="ECO:0007669"/>
    <property type="project" value="InterPro"/>
</dbReference>
<dbReference type="KEGG" id="rul:UC8_11620"/>
<evidence type="ECO:0000256" key="3">
    <source>
        <dbReference type="ARBA" id="ARBA00022448"/>
    </source>
</evidence>
<feature type="transmembrane region" description="Helical" evidence="8">
    <location>
        <begin position="171"/>
        <end position="192"/>
    </location>
</feature>
<feature type="transmembrane region" description="Helical" evidence="8">
    <location>
        <begin position="387"/>
        <end position="407"/>
    </location>
</feature>
<feature type="transmembrane region" description="Helical" evidence="8">
    <location>
        <begin position="541"/>
        <end position="564"/>
    </location>
</feature>
<sequence length="565" mass="60109">MWPLRIDQAKNLDCNLMSPIASAILIITLVAVCGLLFGSIRIRGIGLGPAGVLFAGILFGHFGASVDHDIAGFTKEFGLILFVFTIGLQLGPGVVELWKKQGIRLNAMALSIVFQAVLLIAGFLLLLDLPPLTAAGLFSGATTNTPSLGAAEQAAQTLESSEDAGGIESLASAYAVAYPGGIIGIIASMLLIRRLFGVNVEKEAAQMKEQEGLDREPIERRSVVIGNSNLDALPFGQIPGIEETGVRLSRIRRAGEDTVHAATDETILHDGDVIQVVGTHSGLDRFTPILGHTVDVDLMKSTGEVEFRRVFVTEPRALRTSLRDLSLDKVYGVTVTRIIRSSVEMTARGSSRFHYGDTAHIVGDKQSLERVTGFLGNSGKSMRETHFSPLFFGIVVGVMLGMIPFTLPGVPFPVRLGFAGGPLVAAIVLSLIGSVGKVVWYIPYSANLALRELGIILFLACAGLGAGETFFESALSLQGVKWMGVGIAVTMVPLLTTGIFARLFWKQNYLTICGVIAGSMTDPPALAFANSLADSEASSTAYAAVYPLTMIMRIIAAQTIVMLFA</sequence>
<dbReference type="InterPro" id="IPR036721">
    <property type="entry name" value="RCK_C_sf"/>
</dbReference>
<feature type="domain" description="RCK C-terminal" evidence="9">
    <location>
        <begin position="293"/>
        <end position="377"/>
    </location>
</feature>
<protein>
    <submittedName>
        <fullName evidence="10">Aspartate/alanine antiporter</fullName>
    </submittedName>
</protein>
<dbReference type="AlphaFoldDB" id="A0A5B9QYY1"/>
<feature type="transmembrane region" description="Helical" evidence="8">
    <location>
        <begin position="77"/>
        <end position="95"/>
    </location>
</feature>
<dbReference type="NCBIfam" id="TIGR01625">
    <property type="entry name" value="YidE_YbjL_dupl"/>
    <property type="match status" value="2"/>
</dbReference>
<feature type="transmembrane region" description="Helical" evidence="8">
    <location>
        <begin position="45"/>
        <end position="65"/>
    </location>
</feature>
<dbReference type="NCBIfam" id="NF003007">
    <property type="entry name" value="PRK03818.1"/>
    <property type="match status" value="1"/>
</dbReference>
<feature type="transmembrane region" description="Helical" evidence="8">
    <location>
        <begin position="107"/>
        <end position="127"/>
    </location>
</feature>
<keyword evidence="5 8" id="KW-0812">Transmembrane</keyword>
<dbReference type="GO" id="GO:0008324">
    <property type="term" value="F:monoatomic cation transmembrane transporter activity"/>
    <property type="evidence" value="ECO:0007669"/>
    <property type="project" value="InterPro"/>
</dbReference>
<keyword evidence="3" id="KW-0813">Transport</keyword>
<name>A0A5B9QYY1_9BACT</name>